<dbReference type="PROSITE" id="PS00108">
    <property type="entry name" value="PROTEIN_KINASE_ST"/>
    <property type="match status" value="1"/>
</dbReference>
<dbReference type="InterPro" id="IPR000719">
    <property type="entry name" value="Prot_kinase_dom"/>
</dbReference>
<dbReference type="InterPro" id="IPR008271">
    <property type="entry name" value="Ser/Thr_kinase_AS"/>
</dbReference>
<dbReference type="Gene3D" id="1.10.510.10">
    <property type="entry name" value="Transferase(Phosphotransferase) domain 1"/>
    <property type="match status" value="1"/>
</dbReference>
<comment type="catalytic activity">
    <reaction evidence="8">
        <text>L-threonyl-[protein] + ATP = O-phospho-L-threonyl-[protein] + ADP + H(+)</text>
        <dbReference type="Rhea" id="RHEA:46608"/>
        <dbReference type="Rhea" id="RHEA-COMP:11060"/>
        <dbReference type="Rhea" id="RHEA-COMP:11605"/>
        <dbReference type="ChEBI" id="CHEBI:15378"/>
        <dbReference type="ChEBI" id="CHEBI:30013"/>
        <dbReference type="ChEBI" id="CHEBI:30616"/>
        <dbReference type="ChEBI" id="CHEBI:61977"/>
        <dbReference type="ChEBI" id="CHEBI:456216"/>
        <dbReference type="EC" id="2.7.11.25"/>
    </reaction>
</comment>
<comment type="caution">
    <text evidence="14">The sequence shown here is derived from an EMBL/GenBank/DDBJ whole genome shotgun (WGS) entry which is preliminary data.</text>
</comment>
<dbReference type="GO" id="GO:0005524">
    <property type="term" value="F:ATP binding"/>
    <property type="evidence" value="ECO:0007669"/>
    <property type="project" value="UniProtKB-UniRule"/>
</dbReference>
<feature type="region of interest" description="Disordered" evidence="12">
    <location>
        <begin position="183"/>
        <end position="207"/>
    </location>
</feature>
<evidence type="ECO:0000256" key="10">
    <source>
        <dbReference type="PROSITE-ProRule" id="PRU10141"/>
    </source>
</evidence>
<keyword evidence="7 10" id="KW-0067">ATP-binding</keyword>
<keyword evidence="3 11" id="KW-0723">Serine/threonine-protein kinase</keyword>
<dbReference type="PANTHER" id="PTHR48016:SF29">
    <property type="entry name" value="MITOGEN-ACTIVATED PROTEIN KINASE KINASE KINASE 1-RELATED"/>
    <property type="match status" value="1"/>
</dbReference>
<keyword evidence="4" id="KW-0808">Transferase</keyword>
<sequence length="493" mass="55042">MEEEDSSSRRKQQQQHLKPRLERRNAMKNINYQIPFTFHDYSDTSSSSIHLSPSLLKQTTFRIHGNEDHFHQIFATLGLSGPEDFSIPTSAWQQSQKSKLLSSSSNGVGLNTNHVVIKNPSFHQIDGPDKDHGIAKVNVFSDSTSKVYNNTNRDGGGGGGIKGVRPPVLAIFDDSDNILSDKKDNLVSYDDDDDDGGKNENDYSLVDDSIHNVSPNGSFRRTFSSWQKGEILGKGSFGTVYEGFTEDGIFFAVKEVSLVDEGSQAKQSIFQLQQEINLLSQFEHENIVRYFGTDKDDNMLYIFLELVTKGSLASLYQKYRLRDSQVSAYTRQILSGLKYLHDRNVVHRDIKCANILVDASGSVKLADFGLAKATKLNDVKSSKGSPYWMAPEVVNLRNRGYGLAADIWSLGCTVLEMLTRQPPYSHLEGMQALFRIGRGQPPPVPESLSKDARDFILKCLQVNPSKRPTSAQLLDHPFVKRPLMSPMSPISPS</sequence>
<dbReference type="InterPro" id="IPR011009">
    <property type="entry name" value="Kinase-like_dom_sf"/>
</dbReference>
<evidence type="ECO:0000259" key="13">
    <source>
        <dbReference type="PROSITE" id="PS50011"/>
    </source>
</evidence>
<proteinExistence type="inferred from homology"/>
<keyword evidence="6" id="KW-0418">Kinase</keyword>
<evidence type="ECO:0000256" key="11">
    <source>
        <dbReference type="RuleBase" id="RU000304"/>
    </source>
</evidence>
<evidence type="ECO:0000256" key="3">
    <source>
        <dbReference type="ARBA" id="ARBA00022527"/>
    </source>
</evidence>
<evidence type="ECO:0000256" key="1">
    <source>
        <dbReference type="ARBA" id="ARBA00006529"/>
    </source>
</evidence>
<evidence type="ECO:0000313" key="15">
    <source>
        <dbReference type="Proteomes" id="UP001372338"/>
    </source>
</evidence>
<dbReference type="GO" id="GO:0005737">
    <property type="term" value="C:cytoplasm"/>
    <property type="evidence" value="ECO:0007669"/>
    <property type="project" value="TreeGrafter"/>
</dbReference>
<dbReference type="InterPro" id="IPR017441">
    <property type="entry name" value="Protein_kinase_ATP_BS"/>
</dbReference>
<evidence type="ECO:0000256" key="12">
    <source>
        <dbReference type="SAM" id="MobiDB-lite"/>
    </source>
</evidence>
<feature type="binding site" evidence="10">
    <location>
        <position position="254"/>
    </location>
    <ligand>
        <name>ATP</name>
        <dbReference type="ChEBI" id="CHEBI:30616"/>
    </ligand>
</feature>
<evidence type="ECO:0000256" key="6">
    <source>
        <dbReference type="ARBA" id="ARBA00022777"/>
    </source>
</evidence>
<feature type="domain" description="Protein kinase" evidence="13">
    <location>
        <begin position="226"/>
        <end position="479"/>
    </location>
</feature>
<dbReference type="GO" id="GO:0004709">
    <property type="term" value="F:MAP kinase kinase kinase activity"/>
    <property type="evidence" value="ECO:0007669"/>
    <property type="project" value="UniProtKB-EC"/>
</dbReference>
<evidence type="ECO:0000256" key="8">
    <source>
        <dbReference type="ARBA" id="ARBA00047559"/>
    </source>
</evidence>
<dbReference type="Pfam" id="PF00069">
    <property type="entry name" value="Pkinase"/>
    <property type="match status" value="1"/>
</dbReference>
<evidence type="ECO:0000256" key="2">
    <source>
        <dbReference type="ARBA" id="ARBA00012406"/>
    </source>
</evidence>
<dbReference type="PROSITE" id="PS50011">
    <property type="entry name" value="PROTEIN_KINASE_DOM"/>
    <property type="match status" value="1"/>
</dbReference>
<accession>A0AAN9E7S7</accession>
<keyword evidence="15" id="KW-1185">Reference proteome</keyword>
<dbReference type="EMBL" id="JAYWIO010000008">
    <property type="protein sequence ID" value="KAK7246822.1"/>
    <property type="molecule type" value="Genomic_DNA"/>
</dbReference>
<reference evidence="14 15" key="1">
    <citation type="submission" date="2024-01" db="EMBL/GenBank/DDBJ databases">
        <title>The genomes of 5 underutilized Papilionoideae crops provide insights into root nodulation and disease resistanc.</title>
        <authorList>
            <person name="Yuan L."/>
        </authorList>
    </citation>
    <scope>NUCLEOTIDE SEQUENCE [LARGE SCALE GENOMIC DNA]</scope>
    <source>
        <strain evidence="14">ZHUSHIDOU_FW_LH</strain>
        <tissue evidence="14">Leaf</tissue>
    </source>
</reference>
<dbReference type="PROSITE" id="PS00107">
    <property type="entry name" value="PROTEIN_KINASE_ATP"/>
    <property type="match status" value="1"/>
</dbReference>
<dbReference type="SUPFAM" id="SSF56112">
    <property type="entry name" value="Protein kinase-like (PK-like)"/>
    <property type="match status" value="1"/>
</dbReference>
<evidence type="ECO:0000256" key="9">
    <source>
        <dbReference type="ARBA" id="ARBA00048329"/>
    </source>
</evidence>
<organism evidence="14 15">
    <name type="scientific">Crotalaria pallida</name>
    <name type="common">Smooth rattlebox</name>
    <name type="synonym">Crotalaria striata</name>
    <dbReference type="NCBI Taxonomy" id="3830"/>
    <lineage>
        <taxon>Eukaryota</taxon>
        <taxon>Viridiplantae</taxon>
        <taxon>Streptophyta</taxon>
        <taxon>Embryophyta</taxon>
        <taxon>Tracheophyta</taxon>
        <taxon>Spermatophyta</taxon>
        <taxon>Magnoliopsida</taxon>
        <taxon>eudicotyledons</taxon>
        <taxon>Gunneridae</taxon>
        <taxon>Pentapetalae</taxon>
        <taxon>rosids</taxon>
        <taxon>fabids</taxon>
        <taxon>Fabales</taxon>
        <taxon>Fabaceae</taxon>
        <taxon>Papilionoideae</taxon>
        <taxon>50 kb inversion clade</taxon>
        <taxon>genistoids sensu lato</taxon>
        <taxon>core genistoids</taxon>
        <taxon>Crotalarieae</taxon>
        <taxon>Crotalaria</taxon>
    </lineage>
</organism>
<dbReference type="Proteomes" id="UP001372338">
    <property type="component" value="Unassembled WGS sequence"/>
</dbReference>
<dbReference type="EC" id="2.7.11.25" evidence="2"/>
<name>A0AAN9E7S7_CROPI</name>
<dbReference type="SMART" id="SM00220">
    <property type="entry name" value="S_TKc"/>
    <property type="match status" value="1"/>
</dbReference>
<evidence type="ECO:0000256" key="5">
    <source>
        <dbReference type="ARBA" id="ARBA00022741"/>
    </source>
</evidence>
<keyword evidence="5 10" id="KW-0547">Nucleotide-binding</keyword>
<feature type="region of interest" description="Disordered" evidence="12">
    <location>
        <begin position="1"/>
        <end position="26"/>
    </location>
</feature>
<gene>
    <name evidence="14" type="ORF">RIF29_41692</name>
</gene>
<evidence type="ECO:0000256" key="4">
    <source>
        <dbReference type="ARBA" id="ARBA00022679"/>
    </source>
</evidence>
<evidence type="ECO:0000256" key="7">
    <source>
        <dbReference type="ARBA" id="ARBA00022840"/>
    </source>
</evidence>
<dbReference type="FunFam" id="1.10.510.10:FF:000359">
    <property type="entry name" value="Mitogen-activated protein kinase 1, putative, expressed"/>
    <property type="match status" value="1"/>
</dbReference>
<dbReference type="PANTHER" id="PTHR48016">
    <property type="entry name" value="MAP KINASE KINASE KINASE SSK2-RELATED-RELATED"/>
    <property type="match status" value="1"/>
</dbReference>
<evidence type="ECO:0000313" key="14">
    <source>
        <dbReference type="EMBL" id="KAK7246822.1"/>
    </source>
</evidence>
<dbReference type="GO" id="GO:1902065">
    <property type="term" value="P:response to L-glutamate"/>
    <property type="evidence" value="ECO:0007669"/>
    <property type="project" value="UniProtKB-ARBA"/>
</dbReference>
<comment type="similarity">
    <text evidence="1">Belongs to the protein kinase superfamily. STE Ser/Thr protein kinase family. MAP kinase kinase kinase subfamily.</text>
</comment>
<protein>
    <recommendedName>
        <fullName evidence="2">mitogen-activated protein kinase kinase kinase</fullName>
        <ecNumber evidence="2">2.7.11.25</ecNumber>
    </recommendedName>
</protein>
<comment type="catalytic activity">
    <reaction evidence="9">
        <text>L-seryl-[protein] + ATP = O-phospho-L-seryl-[protein] + ADP + H(+)</text>
        <dbReference type="Rhea" id="RHEA:17989"/>
        <dbReference type="Rhea" id="RHEA-COMP:9863"/>
        <dbReference type="Rhea" id="RHEA-COMP:11604"/>
        <dbReference type="ChEBI" id="CHEBI:15378"/>
        <dbReference type="ChEBI" id="CHEBI:29999"/>
        <dbReference type="ChEBI" id="CHEBI:30616"/>
        <dbReference type="ChEBI" id="CHEBI:83421"/>
        <dbReference type="ChEBI" id="CHEBI:456216"/>
        <dbReference type="EC" id="2.7.11.25"/>
    </reaction>
</comment>
<dbReference type="InterPro" id="IPR050538">
    <property type="entry name" value="MAP_kinase_kinase_kinase"/>
</dbReference>
<dbReference type="AlphaFoldDB" id="A0AAN9E7S7"/>